<evidence type="ECO:0000256" key="1">
    <source>
        <dbReference type="ARBA" id="ARBA00022598"/>
    </source>
</evidence>
<dbReference type="InterPro" id="IPR050856">
    <property type="entry name" value="Biotin_carboxylase_complex"/>
</dbReference>
<keyword evidence="3" id="KW-0067">ATP-binding</keyword>
<proteinExistence type="predicted"/>
<dbReference type="SMART" id="SM00878">
    <property type="entry name" value="Biotin_carb_C"/>
    <property type="match status" value="1"/>
</dbReference>
<gene>
    <name evidence="9" type="ORF">UFOPK2132_00525</name>
</gene>
<feature type="compositionally biased region" description="Low complexity" evidence="5">
    <location>
        <begin position="214"/>
        <end position="223"/>
    </location>
</feature>
<dbReference type="PROSITE" id="PS00188">
    <property type="entry name" value="BIOTIN"/>
    <property type="match status" value="1"/>
</dbReference>
<dbReference type="FunFam" id="2.40.50.100:FF:000003">
    <property type="entry name" value="Acetyl-CoA carboxylase biotin carboxyl carrier protein"/>
    <property type="match status" value="1"/>
</dbReference>
<dbReference type="PROSITE" id="PS00867">
    <property type="entry name" value="CPSASE_2"/>
    <property type="match status" value="1"/>
</dbReference>
<protein>
    <submittedName>
        <fullName evidence="9">Unannotated protein</fullName>
    </submittedName>
</protein>
<dbReference type="Pfam" id="PF02786">
    <property type="entry name" value="CPSase_L_D2"/>
    <property type="match status" value="1"/>
</dbReference>
<dbReference type="InterPro" id="IPR005479">
    <property type="entry name" value="CPAse_ATP-bd"/>
</dbReference>
<dbReference type="PROSITE" id="PS50968">
    <property type="entry name" value="BIOTINYL_LIPOYL"/>
    <property type="match status" value="1"/>
</dbReference>
<dbReference type="InterPro" id="IPR001882">
    <property type="entry name" value="Biotin_BS"/>
</dbReference>
<dbReference type="SUPFAM" id="SSF51230">
    <property type="entry name" value="Single hybrid motif"/>
    <property type="match status" value="1"/>
</dbReference>
<dbReference type="AlphaFoldDB" id="A0A6J6JJW2"/>
<dbReference type="InterPro" id="IPR011053">
    <property type="entry name" value="Single_hybrid_motif"/>
</dbReference>
<accession>A0A6J6JJW2</accession>
<dbReference type="PROSITE" id="PS50975">
    <property type="entry name" value="ATP_GRASP"/>
    <property type="match status" value="1"/>
</dbReference>
<feature type="region of interest" description="Disordered" evidence="5">
    <location>
        <begin position="213"/>
        <end position="243"/>
    </location>
</feature>
<dbReference type="PANTHER" id="PTHR18866">
    <property type="entry name" value="CARBOXYLASE:PYRUVATE/ACETYL-COA/PROPIONYL-COA CARBOXYLASE"/>
    <property type="match status" value="1"/>
</dbReference>
<dbReference type="SUPFAM" id="SSF56059">
    <property type="entry name" value="Glutathione synthetase ATP-binding domain-like"/>
    <property type="match status" value="1"/>
</dbReference>
<dbReference type="InterPro" id="IPR011761">
    <property type="entry name" value="ATP-grasp"/>
</dbReference>
<keyword evidence="2" id="KW-0547">Nucleotide-binding</keyword>
<feature type="domain" description="Lipoyl-binding" evidence="6">
    <location>
        <begin position="233"/>
        <end position="309"/>
    </location>
</feature>
<evidence type="ECO:0000259" key="8">
    <source>
        <dbReference type="PROSITE" id="PS50979"/>
    </source>
</evidence>
<dbReference type="EMBL" id="CAEZVU010000081">
    <property type="protein sequence ID" value="CAB4636169.1"/>
    <property type="molecule type" value="Genomic_DNA"/>
</dbReference>
<dbReference type="GO" id="GO:0005524">
    <property type="term" value="F:ATP binding"/>
    <property type="evidence" value="ECO:0007669"/>
    <property type="project" value="UniProtKB-KW"/>
</dbReference>
<evidence type="ECO:0000259" key="7">
    <source>
        <dbReference type="PROSITE" id="PS50975"/>
    </source>
</evidence>
<dbReference type="InterPro" id="IPR005482">
    <property type="entry name" value="Biotin_COase_C"/>
</dbReference>
<dbReference type="PROSITE" id="PS50979">
    <property type="entry name" value="BC"/>
    <property type="match status" value="1"/>
</dbReference>
<reference evidence="9" key="1">
    <citation type="submission" date="2020-05" db="EMBL/GenBank/DDBJ databases">
        <authorList>
            <person name="Chiriac C."/>
            <person name="Salcher M."/>
            <person name="Ghai R."/>
            <person name="Kavagutti S V."/>
        </authorList>
    </citation>
    <scope>NUCLEOTIDE SEQUENCE</scope>
</reference>
<sequence>MAQDGTISFLEVNTRLQVEHPVSEEVTGLDLVREQFRIAEGGLIDYPDPEVSGHSFEFRINGEDPGQNFMPAPGSVHVFRAPGGPGVRVDSGVESGDSISGNFDSMIAKLIVTGKDRTQALERSRRALAELQVLGLPTVIPFHRKIVNDPAFVATDGKFGVYTRWIETEWVNDLEPWGGQMDAIDQISNARKNVVVEVDGKRIEVSLPARMLQGGSASASGGRAPKRKISSHHGSSGAGNKSIKAPMQSTVVKLAVAAGDKVVEGDQILVLEAMKMEQSISSPRDGVIKTVKVSVGETVPSGTVLIEFED</sequence>
<dbReference type="PANTHER" id="PTHR18866:SF127">
    <property type="match status" value="1"/>
</dbReference>
<feature type="domain" description="ATP-grasp" evidence="7">
    <location>
        <begin position="1"/>
        <end position="40"/>
    </location>
</feature>
<dbReference type="InterPro" id="IPR000089">
    <property type="entry name" value="Biotin_lipoyl"/>
</dbReference>
<dbReference type="GO" id="GO:0016874">
    <property type="term" value="F:ligase activity"/>
    <property type="evidence" value="ECO:0007669"/>
    <property type="project" value="UniProtKB-KW"/>
</dbReference>
<dbReference type="Pfam" id="PF00364">
    <property type="entry name" value="Biotin_lipoyl"/>
    <property type="match status" value="1"/>
</dbReference>
<dbReference type="InterPro" id="IPR011054">
    <property type="entry name" value="Rudment_hybrid_motif"/>
</dbReference>
<dbReference type="SUPFAM" id="SSF51246">
    <property type="entry name" value="Rudiment single hybrid motif"/>
    <property type="match status" value="1"/>
</dbReference>
<dbReference type="Gene3D" id="3.30.470.20">
    <property type="entry name" value="ATP-grasp fold, B domain"/>
    <property type="match status" value="1"/>
</dbReference>
<evidence type="ECO:0000256" key="4">
    <source>
        <dbReference type="ARBA" id="ARBA00023267"/>
    </source>
</evidence>
<dbReference type="Gene3D" id="2.40.50.100">
    <property type="match status" value="1"/>
</dbReference>
<evidence type="ECO:0000256" key="3">
    <source>
        <dbReference type="ARBA" id="ARBA00022840"/>
    </source>
</evidence>
<evidence type="ECO:0000259" key="6">
    <source>
        <dbReference type="PROSITE" id="PS50968"/>
    </source>
</evidence>
<evidence type="ECO:0000256" key="2">
    <source>
        <dbReference type="ARBA" id="ARBA00022741"/>
    </source>
</evidence>
<dbReference type="GO" id="GO:0046872">
    <property type="term" value="F:metal ion binding"/>
    <property type="evidence" value="ECO:0007669"/>
    <property type="project" value="InterPro"/>
</dbReference>
<dbReference type="Pfam" id="PF02785">
    <property type="entry name" value="Biotin_carb_C"/>
    <property type="match status" value="1"/>
</dbReference>
<evidence type="ECO:0000313" key="9">
    <source>
        <dbReference type="EMBL" id="CAB4636169.1"/>
    </source>
</evidence>
<evidence type="ECO:0000256" key="5">
    <source>
        <dbReference type="SAM" id="MobiDB-lite"/>
    </source>
</evidence>
<keyword evidence="4" id="KW-0092">Biotin</keyword>
<organism evidence="9">
    <name type="scientific">freshwater metagenome</name>
    <dbReference type="NCBI Taxonomy" id="449393"/>
    <lineage>
        <taxon>unclassified sequences</taxon>
        <taxon>metagenomes</taxon>
        <taxon>ecological metagenomes</taxon>
    </lineage>
</organism>
<dbReference type="InterPro" id="IPR011764">
    <property type="entry name" value="Biotin_carboxylation_dom"/>
</dbReference>
<dbReference type="CDD" id="cd06850">
    <property type="entry name" value="biotinyl_domain"/>
    <property type="match status" value="1"/>
</dbReference>
<keyword evidence="1" id="KW-0436">Ligase</keyword>
<feature type="domain" description="Biotin carboxylation" evidence="8">
    <location>
        <begin position="1"/>
        <end position="167"/>
    </location>
</feature>
<name>A0A6J6JJW2_9ZZZZ</name>